<reference evidence="1" key="1">
    <citation type="submission" date="2021-03" db="EMBL/GenBank/DDBJ databases">
        <authorList>
            <consortium name="DOE Joint Genome Institute"/>
            <person name="Ahrendt S."/>
            <person name="Looney B.P."/>
            <person name="Miyauchi S."/>
            <person name="Morin E."/>
            <person name="Drula E."/>
            <person name="Courty P.E."/>
            <person name="Chicoki N."/>
            <person name="Fauchery L."/>
            <person name="Kohler A."/>
            <person name="Kuo A."/>
            <person name="Labutti K."/>
            <person name="Pangilinan J."/>
            <person name="Lipzen A."/>
            <person name="Riley R."/>
            <person name="Andreopoulos W."/>
            <person name="He G."/>
            <person name="Johnson J."/>
            <person name="Barry K.W."/>
            <person name="Grigoriev I.V."/>
            <person name="Nagy L."/>
            <person name="Hibbett D."/>
            <person name="Henrissat B."/>
            <person name="Matheny P.B."/>
            <person name="Labbe J."/>
            <person name="Martin F."/>
        </authorList>
    </citation>
    <scope>NUCLEOTIDE SEQUENCE</scope>
    <source>
        <strain evidence="1">HHB10654</strain>
    </source>
</reference>
<gene>
    <name evidence="1" type="ORF">BV25DRAFT_1819759</name>
</gene>
<dbReference type="EMBL" id="MU277190">
    <property type="protein sequence ID" value="KAI0067430.1"/>
    <property type="molecule type" value="Genomic_DNA"/>
</dbReference>
<keyword evidence="2" id="KW-1185">Reference proteome</keyword>
<organism evidence="1 2">
    <name type="scientific">Artomyces pyxidatus</name>
    <dbReference type="NCBI Taxonomy" id="48021"/>
    <lineage>
        <taxon>Eukaryota</taxon>
        <taxon>Fungi</taxon>
        <taxon>Dikarya</taxon>
        <taxon>Basidiomycota</taxon>
        <taxon>Agaricomycotina</taxon>
        <taxon>Agaricomycetes</taxon>
        <taxon>Russulales</taxon>
        <taxon>Auriscalpiaceae</taxon>
        <taxon>Artomyces</taxon>
    </lineage>
</organism>
<evidence type="ECO:0000313" key="2">
    <source>
        <dbReference type="Proteomes" id="UP000814140"/>
    </source>
</evidence>
<protein>
    <submittedName>
        <fullName evidence="1">WD40 repeat-like protein</fullName>
    </submittedName>
</protein>
<evidence type="ECO:0000313" key="1">
    <source>
        <dbReference type="EMBL" id="KAI0067430.1"/>
    </source>
</evidence>
<accession>A0ACB8TG98</accession>
<dbReference type="Proteomes" id="UP000814140">
    <property type="component" value="Unassembled WGS sequence"/>
</dbReference>
<comment type="caution">
    <text evidence="1">The sequence shown here is derived from an EMBL/GenBank/DDBJ whole genome shotgun (WGS) entry which is preliminary data.</text>
</comment>
<name>A0ACB8TG98_9AGAM</name>
<reference evidence="1" key="2">
    <citation type="journal article" date="2022" name="New Phytol.">
        <title>Evolutionary transition to the ectomycorrhizal habit in the genomes of a hyperdiverse lineage of mushroom-forming fungi.</title>
        <authorList>
            <person name="Looney B."/>
            <person name="Miyauchi S."/>
            <person name="Morin E."/>
            <person name="Drula E."/>
            <person name="Courty P.E."/>
            <person name="Kohler A."/>
            <person name="Kuo A."/>
            <person name="LaButti K."/>
            <person name="Pangilinan J."/>
            <person name="Lipzen A."/>
            <person name="Riley R."/>
            <person name="Andreopoulos W."/>
            <person name="He G."/>
            <person name="Johnson J."/>
            <person name="Nolan M."/>
            <person name="Tritt A."/>
            <person name="Barry K.W."/>
            <person name="Grigoriev I.V."/>
            <person name="Nagy L.G."/>
            <person name="Hibbett D."/>
            <person name="Henrissat B."/>
            <person name="Matheny P.B."/>
            <person name="Labbe J."/>
            <person name="Martin F.M."/>
        </authorList>
    </citation>
    <scope>NUCLEOTIDE SEQUENCE</scope>
    <source>
        <strain evidence="1">HHB10654</strain>
    </source>
</reference>
<proteinExistence type="predicted"/>
<sequence>MAPSQPTRRRVSYVIPRPTDPVPRLQLPPHSYDRPSSTNPLLLPFPGSDDGAASPPPKWNRHPRHRLGVASLALDTSTQLAGKRGPEGILYTGGRDGLVISWDLGISMKARTRKYGASNSGGPGRWEFLTGWGDDVIDEDVEEEDELRSDGDILGEVKGSGRRRRRSVAGDGTIPFEQQWEADLDAFTPGKSSSFRQSAQIHSDWVNDIILCNYNQTVVSASSDGSVKAWNPHSTPASDPVTVGTHSDYVRCLAQSREQRWVASGSFDRTVKLWDLSRASPAAAPVVTLTPPESSGPKASIYALAVDPQGQIVVSGGPERVIRMWDPRAGKRIGKLVGHTDNIRSILVSDDSKYLLTASADASVKLWSLSSQRCLHTFTHHTDSVWSLYSSHPSLEIFYSGDRSGFVSKVDVEGCTDMSEGECVVLCQDIGEHGTMSDGINKIIAMDDNLLWTASGSSSLKRWRVPQRRAVRAAALTAGAGSDAEPLGPPESPLRSPSHKRKSRSIDTFRSRPRSITLDIPSSPPVSHSPRHSNSMSAATRPAMDMDEPQGGEGETVWYGLPFESLVRLTSPHDPFTPFSPVYRSREGDVATLYSAASLMSVSRPPALRSPLQAIFPQGPGQAPRAASPVQSEMTVPIRAEETSGFKRNPRAEFEEREVVGDAIPLDSTPDEIIAGEHGLVRAIMLNNRMHALTVDTCGEVAVWDIVRGLCVGKYLCTDLSAASFCGSSVSGGSGGGREPSPRESLEIVRERIEGEAVVLPWSTVDTKTGVLTVHLNDKCFEAELYADEAGCPPDRQMGEEQRVNLGKWVLRNLFAGFIREEQRSQSRRLRGHESPPPPHSIQRPAPSVEHSAHSTRRPSSTKPPSSPTNSTIIASPSLIPVIPPDPSKPFKLAIPASARYSAHQPLSPILQSPATILSSSDVTPVPGAHQRSQTEAPPVAGTLAVTSKENDYFSLRVRRPSVSSGGAPTTPDDFSGWAGPGSKSDSGQPPTPSTPGGGLIGRLKTLGKMSRKAPGELGSPIPKGVGTVPGSIVSQSATDASTSGNTARSQAQTVLAGNLNPPTAADGPTLHLSPHIPITISEEVSSGWKVIYRGTVSSTGPDSYVLEETMPMWLLEYLLLSKAPPITITKIGFVLLPYPSKEPGEEQLPELLNTSQSKLTASRFLRVRKLTSHVQDKLDKMAGGLSVATSPRTTPRTTPRSSLEGHTRPHIDGRPRPEDAWEILCNDIVLPLDMTLAGVRQYVWRQAGELTMYYRRRRSQEERSPPAHPVAGKMPS</sequence>